<feature type="region of interest" description="Disordered" evidence="1">
    <location>
        <begin position="120"/>
        <end position="152"/>
    </location>
</feature>
<feature type="region of interest" description="Disordered" evidence="1">
    <location>
        <begin position="1"/>
        <end position="66"/>
    </location>
</feature>
<feature type="region of interest" description="Disordered" evidence="1">
    <location>
        <begin position="190"/>
        <end position="213"/>
    </location>
</feature>
<reference evidence="4" key="1">
    <citation type="journal article" date="2013" name="Genome Announc.">
        <title>Genome sequence of the food spoilage yeast Zygosaccharomyces bailii CLIB 213(T).</title>
        <authorList>
            <person name="Galeote V."/>
            <person name="Bigey F."/>
            <person name="Devillers H."/>
            <person name="Neuveglise C."/>
            <person name="Dequin S."/>
        </authorList>
    </citation>
    <scope>NUCLEOTIDE SEQUENCE [LARGE SCALE GENOMIC DNA]</scope>
    <source>
        <strain evidence="4">CLIB 213 / ATCC 58445 / CBS 680 / CCRC 21525 / NBRC 1098 / NCYC 1416 / NRRL Y-2227</strain>
    </source>
</reference>
<evidence type="ECO:0000256" key="1">
    <source>
        <dbReference type="SAM" id="MobiDB-lite"/>
    </source>
</evidence>
<dbReference type="GO" id="GO:2001069">
    <property type="term" value="F:glycogen binding"/>
    <property type="evidence" value="ECO:0007669"/>
    <property type="project" value="TreeGrafter"/>
</dbReference>
<dbReference type="InterPro" id="IPR005036">
    <property type="entry name" value="CBM21_dom"/>
</dbReference>
<dbReference type="InterPro" id="IPR050782">
    <property type="entry name" value="PP1_regulatory_subunit_3"/>
</dbReference>
<dbReference type="EMBL" id="HG316455">
    <property type="protein sequence ID" value="CDF88069.1"/>
    <property type="molecule type" value="Genomic_DNA"/>
</dbReference>
<dbReference type="GO" id="GO:0005979">
    <property type="term" value="P:regulation of glycogen biosynthetic process"/>
    <property type="evidence" value="ECO:0007669"/>
    <property type="project" value="TreeGrafter"/>
</dbReference>
<evidence type="ECO:0000313" key="3">
    <source>
        <dbReference type="EMBL" id="CDF88069.1"/>
    </source>
</evidence>
<name>A0A8J2X5W9_ZYGB2</name>
<protein>
    <submittedName>
        <fullName evidence="3">BN860_01574g1_1</fullName>
    </submittedName>
</protein>
<dbReference type="PANTHER" id="PTHR12307:SF36">
    <property type="entry name" value="GLYCOGEN-BINDING SUBUNIT 76A"/>
    <property type="match status" value="1"/>
</dbReference>
<dbReference type="PROSITE" id="PS51159">
    <property type="entry name" value="CBM21"/>
    <property type="match status" value="1"/>
</dbReference>
<evidence type="ECO:0000259" key="2">
    <source>
        <dbReference type="PROSITE" id="PS51159"/>
    </source>
</evidence>
<dbReference type="InterPro" id="IPR038175">
    <property type="entry name" value="CBM21_dom_sf"/>
</dbReference>
<dbReference type="OrthoDB" id="1881at2759"/>
<dbReference type="GO" id="GO:0008157">
    <property type="term" value="F:protein phosphatase 1 binding"/>
    <property type="evidence" value="ECO:0007669"/>
    <property type="project" value="TreeGrafter"/>
</dbReference>
<feature type="compositionally biased region" description="Basic and acidic residues" evidence="1">
    <location>
        <begin position="1"/>
        <end position="29"/>
    </location>
</feature>
<dbReference type="Pfam" id="PF03370">
    <property type="entry name" value="CBM_21"/>
    <property type="match status" value="1"/>
</dbReference>
<feature type="domain" description="CBM21" evidence="2">
    <location>
        <begin position="253"/>
        <end position="374"/>
    </location>
</feature>
<evidence type="ECO:0000313" key="4">
    <source>
        <dbReference type="Proteomes" id="UP000019375"/>
    </source>
</evidence>
<dbReference type="AlphaFoldDB" id="A0A8J2X5W9"/>
<proteinExistence type="predicted"/>
<dbReference type="Proteomes" id="UP000019375">
    <property type="component" value="Unassembled WGS sequence"/>
</dbReference>
<sequence length="385" mass="43798">MYIKAEQKENTDVRQGQEAKGSPKEEPKNKQGGLLSRRTNAPEVGPLSSMQLLHKPHSPLSPTLYSEEEIAKNTDMNRRLASVDDATLANVSSKLADFGLAPLVLPPIYKKSGELLKSSLKKRSQSLPTSPQAREVQHQLRPQPTLKGSKSVHFDQRTPVKYFELDESPLDVSHRKGEMAELSFQHKGVGLFGQPQAPTEPPPEPEPPKPLRKSKRFDALNRQRQHKMLGLYHTNFPVISSRDPKVLQLNVFLSLSRDKKVFLRDLALHISRIGACVEGKVLVKNLCYHKRVVVRYTWDQWQHVHEVECVYVCSGDRFLPGSQVDLFSFVIEKRPARRNLQLCVHYLARPEGPAGLDKRYEFWDNNNGLNYELDVVTEGFRDPFA</sequence>
<dbReference type="PANTHER" id="PTHR12307">
    <property type="entry name" value="PROTEIN PHOSPHATASE 1 REGULATORY SUBUNIT"/>
    <property type="match status" value="1"/>
</dbReference>
<dbReference type="Gene3D" id="2.60.40.2440">
    <property type="entry name" value="Carbohydrate binding type-21 domain"/>
    <property type="match status" value="1"/>
</dbReference>
<gene>
    <name evidence="3" type="ORF">BN860_01574g</name>
</gene>
<organism evidence="3 4">
    <name type="scientific">Zygosaccharomyces bailii (strain CLIB 213 / ATCC 58445 / CBS 680 / BCRC 21525 / NBRC 1098 / NCYC 1416 / NRRL Y-2227)</name>
    <dbReference type="NCBI Taxonomy" id="1333698"/>
    <lineage>
        <taxon>Eukaryota</taxon>
        <taxon>Fungi</taxon>
        <taxon>Dikarya</taxon>
        <taxon>Ascomycota</taxon>
        <taxon>Saccharomycotina</taxon>
        <taxon>Saccharomycetes</taxon>
        <taxon>Saccharomycetales</taxon>
        <taxon>Saccharomycetaceae</taxon>
        <taxon>Zygosaccharomyces</taxon>
    </lineage>
</organism>
<accession>A0A8J2X5W9</accession>
<keyword evidence="4" id="KW-1185">Reference proteome</keyword>
<dbReference type="GO" id="GO:0000164">
    <property type="term" value="C:protein phosphatase type 1 complex"/>
    <property type="evidence" value="ECO:0007669"/>
    <property type="project" value="TreeGrafter"/>
</dbReference>